<protein>
    <submittedName>
        <fullName evidence="1">Uncharacterized protein</fullName>
    </submittedName>
</protein>
<evidence type="ECO:0000313" key="1">
    <source>
        <dbReference type="EMBL" id="CAI6350037.1"/>
    </source>
</evidence>
<reference evidence="1 2" key="1">
    <citation type="submission" date="2023-01" db="EMBL/GenBank/DDBJ databases">
        <authorList>
            <person name="Whitehead M."/>
        </authorList>
    </citation>
    <scope>NUCLEOTIDE SEQUENCE [LARGE SCALE GENOMIC DNA]</scope>
</reference>
<comment type="caution">
    <text evidence="1">The sequence shown here is derived from an EMBL/GenBank/DDBJ whole genome shotgun (WGS) entry which is preliminary data.</text>
</comment>
<dbReference type="AlphaFoldDB" id="A0AAV0W2N6"/>
<dbReference type="EMBL" id="CARXXK010000001">
    <property type="protein sequence ID" value="CAI6350037.1"/>
    <property type="molecule type" value="Genomic_DNA"/>
</dbReference>
<gene>
    <name evidence="1" type="ORF">MEUPH1_LOCUS6537</name>
</gene>
<accession>A0AAV0W2N6</accession>
<keyword evidence="2" id="KW-1185">Reference proteome</keyword>
<dbReference type="Proteomes" id="UP001160148">
    <property type="component" value="Unassembled WGS sequence"/>
</dbReference>
<name>A0AAV0W2N6_9HEMI</name>
<sequence>MMCTYLCHSFDSIGELHMSVIGWIEWYTISVARHVPILMADAINMNLRPKNSTSSTVVRHSRTCGKPGGRVIVTD</sequence>
<proteinExistence type="predicted"/>
<organism evidence="1 2">
    <name type="scientific">Macrosiphum euphorbiae</name>
    <name type="common">potato aphid</name>
    <dbReference type="NCBI Taxonomy" id="13131"/>
    <lineage>
        <taxon>Eukaryota</taxon>
        <taxon>Metazoa</taxon>
        <taxon>Ecdysozoa</taxon>
        <taxon>Arthropoda</taxon>
        <taxon>Hexapoda</taxon>
        <taxon>Insecta</taxon>
        <taxon>Pterygota</taxon>
        <taxon>Neoptera</taxon>
        <taxon>Paraneoptera</taxon>
        <taxon>Hemiptera</taxon>
        <taxon>Sternorrhyncha</taxon>
        <taxon>Aphidomorpha</taxon>
        <taxon>Aphidoidea</taxon>
        <taxon>Aphididae</taxon>
        <taxon>Macrosiphini</taxon>
        <taxon>Macrosiphum</taxon>
    </lineage>
</organism>
<evidence type="ECO:0000313" key="2">
    <source>
        <dbReference type="Proteomes" id="UP001160148"/>
    </source>
</evidence>